<evidence type="ECO:0008006" key="4">
    <source>
        <dbReference type="Google" id="ProtNLM"/>
    </source>
</evidence>
<dbReference type="Proteomes" id="UP001305414">
    <property type="component" value="Unassembled WGS sequence"/>
</dbReference>
<feature type="compositionally biased region" description="Low complexity" evidence="1">
    <location>
        <begin position="501"/>
        <end position="512"/>
    </location>
</feature>
<sequence>MDIDSDEEIITSPINYRPSAPSRRNSPLVNEKRQAEDFIARGGLPSLKRRKGDFNAAYLSLLNQDIQDAASGLIKSEDYDYDYDSESAPTQIGAVVWSDAEKNAFFAAVSRLDRDDVARIAARIGTKSEIEVRQYLVFLDAAKRHPRGREGKAGAPPQLTSLRPVDVPAAVEIGAECAASLEAAADALALRQEAYEEEVERERWGARWLITGPLATILEMTLRRHNQRQGQDEQVQDSEAATARREKWKNRPRIKKKSRIMKEEEEEDEEEGEEQEQERSLEEMPFLQLFHVENWLQLSGRLFMNSTIADGNWRAVAEEDELPAIRATALADLHALALSITRRLIFAAAYIAESRTRTRSLDDARRHPRPRVRDEDVRAAVSSLGMRHDSREFWARCARRLQLNVVDDGIEDDDDYYQEIEGDDNEGGEEDMDVDERMSTAESSDENPDDADQEEGESEEDEDYDIMSYDAVEAALGFQTVGTNSGINSRPGSPETDDIFPSPGDSSNSSSYEESDAREYEDEDDKDYIQEVKEAEDNDGLNVESINRDIEEAMSSIGFQHSTAAVTSRIRAEHRLERDAEHLDLKASAMLRHSCGLYFATKPT</sequence>
<dbReference type="GO" id="GO:0042790">
    <property type="term" value="P:nucleolar large rRNA transcription by RNA polymerase I"/>
    <property type="evidence" value="ECO:0007669"/>
    <property type="project" value="InterPro"/>
</dbReference>
<dbReference type="GO" id="GO:0000182">
    <property type="term" value="F:rDNA binding"/>
    <property type="evidence" value="ECO:0007669"/>
    <property type="project" value="TreeGrafter"/>
</dbReference>
<dbReference type="EMBL" id="JAWHQM010000008">
    <property type="protein sequence ID" value="KAK5628363.1"/>
    <property type="molecule type" value="Genomic_DNA"/>
</dbReference>
<name>A0AAN7UG21_9PEZI</name>
<feature type="compositionally biased region" description="Acidic residues" evidence="1">
    <location>
        <begin position="443"/>
        <end position="463"/>
    </location>
</feature>
<feature type="region of interest" description="Disordered" evidence="1">
    <location>
        <begin position="225"/>
        <end position="281"/>
    </location>
</feature>
<evidence type="ECO:0000313" key="3">
    <source>
        <dbReference type="Proteomes" id="UP001305414"/>
    </source>
</evidence>
<feature type="compositionally biased region" description="Acidic residues" evidence="1">
    <location>
        <begin position="263"/>
        <end position="276"/>
    </location>
</feature>
<organism evidence="2 3">
    <name type="scientific">Xylaria bambusicola</name>
    <dbReference type="NCBI Taxonomy" id="326684"/>
    <lineage>
        <taxon>Eukaryota</taxon>
        <taxon>Fungi</taxon>
        <taxon>Dikarya</taxon>
        <taxon>Ascomycota</taxon>
        <taxon>Pezizomycotina</taxon>
        <taxon>Sordariomycetes</taxon>
        <taxon>Xylariomycetidae</taxon>
        <taxon>Xylariales</taxon>
        <taxon>Xylariaceae</taxon>
        <taxon>Xylaria</taxon>
    </lineage>
</organism>
<feature type="compositionally biased region" description="Basic residues" evidence="1">
    <location>
        <begin position="246"/>
        <end position="259"/>
    </location>
</feature>
<dbReference type="Gene3D" id="1.10.10.60">
    <property type="entry name" value="Homeodomain-like"/>
    <property type="match status" value="1"/>
</dbReference>
<dbReference type="CDD" id="cd00167">
    <property type="entry name" value="SANT"/>
    <property type="match status" value="1"/>
</dbReference>
<protein>
    <recommendedName>
        <fullName evidence="4">Myb-like domain-containing protein</fullName>
    </recommendedName>
</protein>
<dbReference type="PANTHER" id="PTHR28079">
    <property type="entry name" value="RNA POLYMERASE I-SPECIFIC TRANSCRIPTION INITIATION FACTOR RRN5"/>
    <property type="match status" value="1"/>
</dbReference>
<dbReference type="SUPFAM" id="SSF46689">
    <property type="entry name" value="Homeodomain-like"/>
    <property type="match status" value="1"/>
</dbReference>
<dbReference type="InterPro" id="IPR009057">
    <property type="entry name" value="Homeodomain-like_sf"/>
</dbReference>
<evidence type="ECO:0000313" key="2">
    <source>
        <dbReference type="EMBL" id="KAK5628363.1"/>
    </source>
</evidence>
<feature type="compositionally biased region" description="Polar residues" evidence="1">
    <location>
        <begin position="228"/>
        <end position="239"/>
    </location>
</feature>
<evidence type="ECO:0000256" key="1">
    <source>
        <dbReference type="SAM" id="MobiDB-lite"/>
    </source>
</evidence>
<gene>
    <name evidence="2" type="ORF">RRF57_004078</name>
</gene>
<dbReference type="InterPro" id="IPR001005">
    <property type="entry name" value="SANT/Myb"/>
</dbReference>
<dbReference type="InterPro" id="IPR039601">
    <property type="entry name" value="Rrn5"/>
</dbReference>
<proteinExistence type="predicted"/>
<feature type="region of interest" description="Disordered" evidence="1">
    <location>
        <begin position="1"/>
        <end position="30"/>
    </location>
</feature>
<feature type="compositionally biased region" description="Acidic residues" evidence="1">
    <location>
        <begin position="415"/>
        <end position="434"/>
    </location>
</feature>
<dbReference type="PANTHER" id="PTHR28079:SF1">
    <property type="entry name" value="RNA POLYMERASE I-SPECIFIC TRANSCRIPTION INITIATION FACTOR RRN5"/>
    <property type="match status" value="1"/>
</dbReference>
<dbReference type="GO" id="GO:0006361">
    <property type="term" value="P:transcription initiation at RNA polymerase I promoter"/>
    <property type="evidence" value="ECO:0007669"/>
    <property type="project" value="TreeGrafter"/>
</dbReference>
<dbReference type="GO" id="GO:0000500">
    <property type="term" value="C:RNA polymerase I upstream activating factor complex"/>
    <property type="evidence" value="ECO:0007669"/>
    <property type="project" value="InterPro"/>
</dbReference>
<dbReference type="GO" id="GO:0001181">
    <property type="term" value="F:RNA polymerase I general transcription initiation factor activity"/>
    <property type="evidence" value="ECO:0007669"/>
    <property type="project" value="TreeGrafter"/>
</dbReference>
<reference evidence="2 3" key="1">
    <citation type="submission" date="2023-10" db="EMBL/GenBank/DDBJ databases">
        <title>Draft genome sequence of Xylaria bambusicola isolate GMP-LS, the root and basal stem rot pathogen of sugarcane in Indonesia.</title>
        <authorList>
            <person name="Selvaraj P."/>
            <person name="Muralishankar V."/>
            <person name="Muruganantham S."/>
            <person name="Sp S."/>
            <person name="Haryani S."/>
            <person name="Lau K.J.X."/>
            <person name="Naqvi N.I."/>
        </authorList>
    </citation>
    <scope>NUCLEOTIDE SEQUENCE [LARGE SCALE GENOMIC DNA]</scope>
    <source>
        <strain evidence="2">GMP-LS</strain>
    </source>
</reference>
<feature type="compositionally biased region" description="Acidic residues" evidence="1">
    <location>
        <begin position="513"/>
        <end position="525"/>
    </location>
</feature>
<accession>A0AAN7UG21</accession>
<feature type="compositionally biased region" description="Polar residues" evidence="1">
    <location>
        <begin position="482"/>
        <end position="491"/>
    </location>
</feature>
<feature type="region of interest" description="Disordered" evidence="1">
    <location>
        <begin position="482"/>
        <end position="525"/>
    </location>
</feature>
<comment type="caution">
    <text evidence="2">The sequence shown here is derived from an EMBL/GenBank/DDBJ whole genome shotgun (WGS) entry which is preliminary data.</text>
</comment>
<keyword evidence="3" id="KW-1185">Reference proteome</keyword>
<feature type="region of interest" description="Disordered" evidence="1">
    <location>
        <begin position="415"/>
        <end position="463"/>
    </location>
</feature>
<dbReference type="AlphaFoldDB" id="A0AAN7UG21"/>